<reference evidence="3 4" key="1">
    <citation type="journal article" date="2012" name="J. Biotechnol.">
        <title>Genome sequence of the plant growth promoting strain Bacillus amyloliquefaciens subsp. plantarum B9601-Y2 and expression of mersacidin and other secondary metabolites.</title>
        <authorList>
            <person name="He P."/>
            <person name="Hao K."/>
            <person name="Blom J."/>
            <person name="Ruckert C."/>
            <person name="Vater J."/>
            <person name="Mao Z."/>
            <person name="Wu Y."/>
            <person name="Hou M."/>
            <person name="He P."/>
            <person name="He Y."/>
            <person name="Borriss R."/>
        </authorList>
    </citation>
    <scope>NUCLEOTIDE SEQUENCE [LARGE SCALE GENOMIC DNA]</scope>
    <source>
        <strain evidence="3">Y2</strain>
    </source>
</reference>
<organism evidence="3 4">
    <name type="scientific">Bacillus amyloliquefaciens (strain Y2)</name>
    <name type="common">Bacillus amyloliquefaciens subsp. plantarum (strain B9601-Y2)</name>
    <dbReference type="NCBI Taxonomy" id="1155777"/>
    <lineage>
        <taxon>Bacteria</taxon>
        <taxon>Bacillati</taxon>
        <taxon>Bacillota</taxon>
        <taxon>Bacilli</taxon>
        <taxon>Bacillales</taxon>
        <taxon>Bacillaceae</taxon>
        <taxon>Bacillus</taxon>
        <taxon>Bacillus amyloliquefaciens group</taxon>
    </lineage>
</organism>
<dbReference type="Gene3D" id="3.20.20.370">
    <property type="entry name" value="Glycoside hydrolase/deacetylase"/>
    <property type="match status" value="1"/>
</dbReference>
<keyword evidence="1" id="KW-1133">Transmembrane helix</keyword>
<dbReference type="AlphaFoldDB" id="I2C0S3"/>
<keyword evidence="3" id="KW-0858">Xylan degradation</keyword>
<evidence type="ECO:0000313" key="4">
    <source>
        <dbReference type="Proteomes" id="UP000002878"/>
    </source>
</evidence>
<name>I2C0S3_BACAY</name>
<dbReference type="GO" id="GO:0016020">
    <property type="term" value="C:membrane"/>
    <property type="evidence" value="ECO:0007669"/>
    <property type="project" value="TreeGrafter"/>
</dbReference>
<dbReference type="Pfam" id="PF01522">
    <property type="entry name" value="Polysacc_deac_1"/>
    <property type="match status" value="1"/>
</dbReference>
<dbReference type="HOGENOM" id="CLU_021264_0_2_9"/>
<sequence>MHSLNLASVFFIFFKTYFVIFISAAAYDVIKHGQDKEASSVNHFYVWHIRRIKQLLIIIIAAFAAASFFYIQRAVPLPVFLTDSGPKAISKGETKAGEVALTFDISWGDEKAVPILNALKANGIKNATFFLSASWAERHPDTVERMVKDGHQIGSMGYAYKNYTNLEDNEIKKDILRAQTAFKKLGVKNVHLLRPPTGQFNKKVLTIAQKYHYSVVHYSVNSQDWTNPGPDKIIENVNSHIKGGDIVLLHASDSATQTEEALPAIIHNLKQKGLKNVTVGDLIANTDVKSSEVK</sequence>
<dbReference type="GO" id="GO:0045493">
    <property type="term" value="P:xylan catabolic process"/>
    <property type="evidence" value="ECO:0007669"/>
    <property type="project" value="UniProtKB-KW"/>
</dbReference>
<dbReference type="GO" id="GO:0016798">
    <property type="term" value="F:hydrolase activity, acting on glycosyl bonds"/>
    <property type="evidence" value="ECO:0007669"/>
    <property type="project" value="UniProtKB-KW"/>
</dbReference>
<feature type="domain" description="NodB homology" evidence="2">
    <location>
        <begin position="97"/>
        <end position="277"/>
    </location>
</feature>
<dbReference type="GO" id="GO:0016810">
    <property type="term" value="F:hydrolase activity, acting on carbon-nitrogen (but not peptide) bonds"/>
    <property type="evidence" value="ECO:0007669"/>
    <property type="project" value="InterPro"/>
</dbReference>
<keyword evidence="1" id="KW-0472">Membrane</keyword>
<keyword evidence="1" id="KW-0812">Transmembrane</keyword>
<dbReference type="InterPro" id="IPR050248">
    <property type="entry name" value="Polysacc_deacetylase_ArnD"/>
</dbReference>
<dbReference type="EC" id="3.2.1.-" evidence="3"/>
<dbReference type="PANTHER" id="PTHR10587">
    <property type="entry name" value="GLYCOSYL TRANSFERASE-RELATED"/>
    <property type="match status" value="1"/>
</dbReference>
<keyword evidence="3" id="KW-0378">Hydrolase</keyword>
<dbReference type="InterPro" id="IPR002509">
    <property type="entry name" value="NODB_dom"/>
</dbReference>
<keyword evidence="3" id="KW-0326">Glycosidase</keyword>
<evidence type="ECO:0000259" key="2">
    <source>
        <dbReference type="PROSITE" id="PS51677"/>
    </source>
</evidence>
<dbReference type="EMBL" id="CP003332">
    <property type="protein sequence ID" value="AFJ60247.1"/>
    <property type="molecule type" value="Genomic_DNA"/>
</dbReference>
<dbReference type="PATRIC" id="fig|1126211.3.peg.157"/>
<dbReference type="InterPro" id="IPR014132">
    <property type="entry name" value="PdaB-like"/>
</dbReference>
<gene>
    <name evidence="3" type="primary">cda</name>
    <name evidence="3" type="ORF">MUS_0160</name>
</gene>
<dbReference type="PROSITE" id="PS51677">
    <property type="entry name" value="NODB"/>
    <property type="match status" value="1"/>
</dbReference>
<dbReference type="InterPro" id="IPR011330">
    <property type="entry name" value="Glyco_hydro/deAcase_b/a-brl"/>
</dbReference>
<evidence type="ECO:0000313" key="3">
    <source>
        <dbReference type="EMBL" id="AFJ60247.1"/>
    </source>
</evidence>
<dbReference type="KEGG" id="bqy:MUS_0160"/>
<dbReference type="SUPFAM" id="SSF88713">
    <property type="entry name" value="Glycoside hydrolase/deacetylase"/>
    <property type="match status" value="1"/>
</dbReference>
<proteinExistence type="predicted"/>
<dbReference type="NCBIfam" id="TIGR02764">
    <property type="entry name" value="spore_ybaN_pdaB"/>
    <property type="match status" value="1"/>
</dbReference>
<feature type="transmembrane region" description="Helical" evidence="1">
    <location>
        <begin position="51"/>
        <end position="71"/>
    </location>
</feature>
<protein>
    <submittedName>
        <fullName evidence="3">Xylanase/chitin deacetylase</fullName>
        <ecNumber evidence="3">3.2.1.-</ecNumber>
    </submittedName>
</protein>
<dbReference type="Proteomes" id="UP000002878">
    <property type="component" value="Chromosome"/>
</dbReference>
<evidence type="ECO:0000256" key="1">
    <source>
        <dbReference type="SAM" id="Phobius"/>
    </source>
</evidence>
<keyword evidence="3" id="KW-0624">Polysaccharide degradation</keyword>
<keyword evidence="3" id="KW-0119">Carbohydrate metabolism</keyword>
<feature type="transmembrane region" description="Helical" evidence="1">
    <location>
        <begin position="6"/>
        <end position="30"/>
    </location>
</feature>
<dbReference type="PANTHER" id="PTHR10587:SF128">
    <property type="entry name" value="POLYSACCHARIDE DEACETYLASE PDAB-RELATED"/>
    <property type="match status" value="1"/>
</dbReference>
<accession>I2C0S3</accession>